<gene>
    <name evidence="2" type="ORF">SAMN06269250_5230</name>
</gene>
<reference evidence="3" key="1">
    <citation type="submission" date="2017-09" db="EMBL/GenBank/DDBJ databases">
        <authorList>
            <person name="Varghese N."/>
            <person name="Submissions S."/>
        </authorList>
    </citation>
    <scope>NUCLEOTIDE SEQUENCE [LARGE SCALE GENOMIC DNA]</scope>
    <source>
        <strain evidence="3">DSM 29961</strain>
    </source>
</reference>
<keyword evidence="3" id="KW-1185">Reference proteome</keyword>
<accession>A0A286GL74</accession>
<sequence>MMPQLIRFISIPFQELAPFVQPVVWQQLPVWRWAAVVVLGTHLTGLLNEVKFTSTWNSYLPLVLLENTSLWCRACSTDRPGRVYIKNSHNRPTGTVGTTSPALLNPDTRSPYPNDYRPDRNGSRCRQRAHTFGGRCRLL</sequence>
<dbReference type="AlphaFoldDB" id="A0A286GL74"/>
<dbReference type="Proteomes" id="UP000219452">
    <property type="component" value="Unassembled WGS sequence"/>
</dbReference>
<protein>
    <submittedName>
        <fullName evidence="2">Uncharacterized protein</fullName>
    </submittedName>
</protein>
<organism evidence="2 3">
    <name type="scientific">Spirosoma fluviale</name>
    <dbReference type="NCBI Taxonomy" id="1597977"/>
    <lineage>
        <taxon>Bacteria</taxon>
        <taxon>Pseudomonadati</taxon>
        <taxon>Bacteroidota</taxon>
        <taxon>Cytophagia</taxon>
        <taxon>Cytophagales</taxon>
        <taxon>Cytophagaceae</taxon>
        <taxon>Spirosoma</taxon>
    </lineage>
</organism>
<evidence type="ECO:0000313" key="3">
    <source>
        <dbReference type="Proteomes" id="UP000219452"/>
    </source>
</evidence>
<feature type="compositionally biased region" description="Polar residues" evidence="1">
    <location>
        <begin position="90"/>
        <end position="102"/>
    </location>
</feature>
<dbReference type="EMBL" id="OCNH01000005">
    <property type="protein sequence ID" value="SOD96281.1"/>
    <property type="molecule type" value="Genomic_DNA"/>
</dbReference>
<proteinExistence type="predicted"/>
<evidence type="ECO:0000256" key="1">
    <source>
        <dbReference type="SAM" id="MobiDB-lite"/>
    </source>
</evidence>
<evidence type="ECO:0000313" key="2">
    <source>
        <dbReference type="EMBL" id="SOD96281.1"/>
    </source>
</evidence>
<name>A0A286GL74_9BACT</name>
<feature type="region of interest" description="Disordered" evidence="1">
    <location>
        <begin position="86"/>
        <end position="126"/>
    </location>
</feature>